<evidence type="ECO:0000313" key="2">
    <source>
        <dbReference type="Proteomes" id="UP000234327"/>
    </source>
</evidence>
<reference evidence="1 2" key="1">
    <citation type="submission" date="2017-03" db="EMBL/GenBank/DDBJ databases">
        <authorList>
            <person name="Afonso C.L."/>
            <person name="Miller P.J."/>
            <person name="Scott M.A."/>
            <person name="Spackman E."/>
            <person name="Goraichik I."/>
            <person name="Dimitrov K.M."/>
            <person name="Suarez D.L."/>
            <person name="Swayne D.E."/>
        </authorList>
    </citation>
    <scope>NUCLEOTIDE SEQUENCE [LARGE SCALE GENOMIC DNA]</scope>
    <source>
        <strain evidence="2">6(3)</strain>
    </source>
</reference>
<organism evidence="1 2">
    <name type="scientific">Brevibacterium aurantiacum</name>
    <dbReference type="NCBI Taxonomy" id="273384"/>
    <lineage>
        <taxon>Bacteria</taxon>
        <taxon>Bacillati</taxon>
        <taxon>Actinomycetota</taxon>
        <taxon>Actinomycetes</taxon>
        <taxon>Micrococcales</taxon>
        <taxon>Brevibacteriaceae</taxon>
        <taxon>Brevibacterium</taxon>
    </lineage>
</organism>
<dbReference type="AlphaFoldDB" id="A0A2H1KUM0"/>
<protein>
    <recommendedName>
        <fullName evidence="3">IS1634 family transposase</fullName>
    </recommendedName>
</protein>
<sequence length="266" mass="29849">MYKALRSSVPEVVRFSVHDAAWLHTGSVHRCYRMHLPHRCMSLRLRKVPTASGATAVQIVTKRHGKLTVIEHLGSAHIPAQLAALEEAGREKINESTGQLSLDLDTGSKVSTASRRRVKGSASRLLIDTIRTAYGRLRFHVVDDEAFFQLVLARIVEPTSTSDSIRALDELGADTKHRSTFTRCQQRVNADAYRETIAEKCFDYSVATTGISLILYDVTTLYFEAEKEDELRKVGYSKERRVDPQIVVGLLVDRTGFPLALIHRCE</sequence>
<proteinExistence type="predicted"/>
<evidence type="ECO:0000313" key="1">
    <source>
        <dbReference type="EMBL" id="SMY03358.1"/>
    </source>
</evidence>
<evidence type="ECO:0008006" key="3">
    <source>
        <dbReference type="Google" id="ProtNLM"/>
    </source>
</evidence>
<dbReference type="EMBL" id="FXYZ01000048">
    <property type="protein sequence ID" value="SMY03358.1"/>
    <property type="molecule type" value="Genomic_DNA"/>
</dbReference>
<dbReference type="Proteomes" id="UP000234327">
    <property type="component" value="Unassembled WGS sequence"/>
</dbReference>
<name>A0A2H1KUM0_BREAU</name>
<gene>
    <name evidence="1" type="ORF">BAURA63_03764</name>
</gene>
<accession>A0A2H1KUM0</accession>